<evidence type="ECO:0000256" key="7">
    <source>
        <dbReference type="SAM" id="Phobius"/>
    </source>
</evidence>
<dbReference type="InterPro" id="IPR036259">
    <property type="entry name" value="MFS_trans_sf"/>
</dbReference>
<accession>A0A9X2KN25</accession>
<comment type="subcellular location">
    <subcellularLocation>
        <location evidence="1">Cell membrane</location>
        <topology evidence="1">Multi-pass membrane protein</topology>
    </subcellularLocation>
</comment>
<sequence length="313" mass="34031">MHADMGSRFDAYSHHAEAGIFGILLGSYGLGAVTGAFSVSRLKQKLSSEAILRLATIALSVATCTIAFSRNDILTCLALATAGGGWMLVITTLNIAVQLPVPRWVTGRALATFQASVAGGIAIGSWGWGAVADILDVQTALLISAGGIVASVLFGLRWKMHEARSDGARESPDLPDPDVKLAVTHRSGPVVVELEYRVALDDARSFYRIMQEVQLSRQRNGAYAWSIARDLADPELWVERFHFPTWIDFLRMRNRPTAGERQLEDRAGAFQIGGEPVRIRRMLERPFGSVRWQAEARDRGLQGTFMPGPGGGA</sequence>
<organism evidence="8 9">
    <name type="scientific">Sphingomonas tagetis</name>
    <dbReference type="NCBI Taxonomy" id="2949092"/>
    <lineage>
        <taxon>Bacteria</taxon>
        <taxon>Pseudomonadati</taxon>
        <taxon>Pseudomonadota</taxon>
        <taxon>Alphaproteobacteria</taxon>
        <taxon>Sphingomonadales</taxon>
        <taxon>Sphingomonadaceae</taxon>
        <taxon>Sphingomonas</taxon>
    </lineage>
</organism>
<feature type="transmembrane region" description="Helical" evidence="7">
    <location>
        <begin position="137"/>
        <end position="156"/>
    </location>
</feature>
<keyword evidence="3" id="KW-1003">Cell membrane</keyword>
<evidence type="ECO:0000256" key="2">
    <source>
        <dbReference type="ARBA" id="ARBA00022448"/>
    </source>
</evidence>
<dbReference type="AlphaFoldDB" id="A0A9X2KN25"/>
<gene>
    <name evidence="8" type="ORF">M9978_22730</name>
</gene>
<name>A0A9X2KN25_9SPHN</name>
<reference evidence="8" key="1">
    <citation type="submission" date="2022-05" db="EMBL/GenBank/DDBJ databases">
        <title>Sphingomonas sp. strain MG17 Genome sequencing and assembly.</title>
        <authorList>
            <person name="Kim I."/>
        </authorList>
    </citation>
    <scope>NUCLEOTIDE SEQUENCE</scope>
    <source>
        <strain evidence="8">MG17</strain>
    </source>
</reference>
<keyword evidence="6 7" id="KW-0472">Membrane</keyword>
<evidence type="ECO:0000313" key="9">
    <source>
        <dbReference type="Proteomes" id="UP001139451"/>
    </source>
</evidence>
<dbReference type="InterPro" id="IPR010290">
    <property type="entry name" value="TM_effector"/>
</dbReference>
<evidence type="ECO:0000256" key="3">
    <source>
        <dbReference type="ARBA" id="ARBA00022475"/>
    </source>
</evidence>
<keyword evidence="5 7" id="KW-1133">Transmembrane helix</keyword>
<evidence type="ECO:0000256" key="1">
    <source>
        <dbReference type="ARBA" id="ARBA00004651"/>
    </source>
</evidence>
<dbReference type="Gene3D" id="1.20.1250.20">
    <property type="entry name" value="MFS general substrate transporter like domains"/>
    <property type="match status" value="1"/>
</dbReference>
<dbReference type="PANTHER" id="PTHR23513">
    <property type="entry name" value="INTEGRAL MEMBRANE EFFLUX PROTEIN-RELATED"/>
    <property type="match status" value="1"/>
</dbReference>
<dbReference type="PANTHER" id="PTHR23513:SF11">
    <property type="entry name" value="STAPHYLOFERRIN A TRANSPORTER"/>
    <property type="match status" value="1"/>
</dbReference>
<protein>
    <submittedName>
        <fullName evidence="8">MFS transporter</fullName>
    </submittedName>
</protein>
<evidence type="ECO:0000256" key="4">
    <source>
        <dbReference type="ARBA" id="ARBA00022692"/>
    </source>
</evidence>
<dbReference type="EMBL" id="JAMLDX010000038">
    <property type="protein sequence ID" value="MCP3733224.1"/>
    <property type="molecule type" value="Genomic_DNA"/>
</dbReference>
<feature type="transmembrane region" description="Helical" evidence="7">
    <location>
        <begin position="51"/>
        <end position="71"/>
    </location>
</feature>
<keyword evidence="9" id="KW-1185">Reference proteome</keyword>
<proteinExistence type="predicted"/>
<dbReference type="Proteomes" id="UP001139451">
    <property type="component" value="Unassembled WGS sequence"/>
</dbReference>
<evidence type="ECO:0000256" key="5">
    <source>
        <dbReference type="ARBA" id="ARBA00022989"/>
    </source>
</evidence>
<feature type="transmembrane region" description="Helical" evidence="7">
    <location>
        <begin position="77"/>
        <end position="97"/>
    </location>
</feature>
<evidence type="ECO:0000256" key="6">
    <source>
        <dbReference type="ARBA" id="ARBA00023136"/>
    </source>
</evidence>
<dbReference type="SUPFAM" id="SSF103473">
    <property type="entry name" value="MFS general substrate transporter"/>
    <property type="match status" value="1"/>
</dbReference>
<feature type="transmembrane region" description="Helical" evidence="7">
    <location>
        <begin position="109"/>
        <end position="131"/>
    </location>
</feature>
<comment type="caution">
    <text evidence="8">The sequence shown here is derived from an EMBL/GenBank/DDBJ whole genome shotgun (WGS) entry which is preliminary data.</text>
</comment>
<keyword evidence="4 7" id="KW-0812">Transmembrane</keyword>
<feature type="transmembrane region" description="Helical" evidence="7">
    <location>
        <begin position="20"/>
        <end position="39"/>
    </location>
</feature>
<evidence type="ECO:0000313" key="8">
    <source>
        <dbReference type="EMBL" id="MCP3733224.1"/>
    </source>
</evidence>
<keyword evidence="2" id="KW-0813">Transport</keyword>
<dbReference type="GO" id="GO:0005886">
    <property type="term" value="C:plasma membrane"/>
    <property type="evidence" value="ECO:0007669"/>
    <property type="project" value="UniProtKB-SubCell"/>
</dbReference>
<dbReference type="Pfam" id="PF05977">
    <property type="entry name" value="MFS_3"/>
    <property type="match status" value="1"/>
</dbReference>